<sequence>MATTEKRPEIIELARGLTGIPWCEEYEKMISGMMYNPTVPQLLEARHRCRGLAADFNQVDAKKYTYDKIGDVRMEILKKLIGRVGEGTFIEPPFMPDYGCNMIIGKDCFFNWNMTVLDTSLVVIGDRVQFGPNVSIFSAGHDTSVLSRIKFVEFGHPVFIEDDCWIGGSVIILPGVRIGKGSTVGAGSVVTKDIPPYSVAVGNPCKVRKTIPSVEEEVNDPNNPYRDLVR</sequence>
<dbReference type="InterPro" id="IPR001451">
    <property type="entry name" value="Hexapep"/>
</dbReference>
<dbReference type="Pfam" id="PF12464">
    <property type="entry name" value="Mac"/>
    <property type="match status" value="1"/>
</dbReference>
<dbReference type="Pfam" id="PF00132">
    <property type="entry name" value="Hexapep"/>
    <property type="match status" value="1"/>
</dbReference>
<dbReference type="SMART" id="SM01266">
    <property type="entry name" value="Mac"/>
    <property type="match status" value="1"/>
</dbReference>
<dbReference type="InterPro" id="IPR051159">
    <property type="entry name" value="Hexapeptide_acetyltransf"/>
</dbReference>
<dbReference type="GO" id="GO:0008374">
    <property type="term" value="F:O-acyltransferase activity"/>
    <property type="evidence" value="ECO:0007669"/>
    <property type="project" value="TreeGrafter"/>
</dbReference>
<organism evidence="5 6">
    <name type="scientific">Aspergillus chevalieri</name>
    <name type="common">Eurotium chevalieri</name>
    <dbReference type="NCBI Taxonomy" id="182096"/>
    <lineage>
        <taxon>Eukaryota</taxon>
        <taxon>Fungi</taxon>
        <taxon>Dikarya</taxon>
        <taxon>Ascomycota</taxon>
        <taxon>Pezizomycotina</taxon>
        <taxon>Eurotiomycetes</taxon>
        <taxon>Eurotiomycetidae</taxon>
        <taxon>Eurotiales</taxon>
        <taxon>Aspergillaceae</taxon>
        <taxon>Aspergillus</taxon>
        <taxon>Aspergillus subgen. Aspergillus</taxon>
    </lineage>
</organism>
<evidence type="ECO:0000259" key="4">
    <source>
        <dbReference type="SMART" id="SM01266"/>
    </source>
</evidence>
<dbReference type="Gene3D" id="2.160.10.10">
    <property type="entry name" value="Hexapeptide repeat proteins"/>
    <property type="match status" value="1"/>
</dbReference>
<evidence type="ECO:0000313" key="6">
    <source>
        <dbReference type="Proteomes" id="UP000637239"/>
    </source>
</evidence>
<dbReference type="InterPro" id="IPR024688">
    <property type="entry name" value="Mac_dom"/>
</dbReference>
<keyword evidence="6" id="KW-1185">Reference proteome</keyword>
<dbReference type="GeneID" id="66981822"/>
<proteinExistence type="inferred from homology"/>
<dbReference type="PANTHER" id="PTHR23416:SF23">
    <property type="entry name" value="ACETYLTRANSFERASE C18B11.09C-RELATED"/>
    <property type="match status" value="1"/>
</dbReference>
<keyword evidence="2" id="KW-0808">Transferase</keyword>
<dbReference type="GO" id="GO:0016407">
    <property type="term" value="F:acetyltransferase activity"/>
    <property type="evidence" value="ECO:0007669"/>
    <property type="project" value="InterPro"/>
</dbReference>
<dbReference type="InterPro" id="IPR011004">
    <property type="entry name" value="Trimer_LpxA-like_sf"/>
</dbReference>
<reference evidence="5" key="2">
    <citation type="submission" date="2021-02" db="EMBL/GenBank/DDBJ databases">
        <title>Aspergillus chevalieri M1 genome sequence.</title>
        <authorList>
            <person name="Kadooka C."/>
            <person name="Mori K."/>
            <person name="Futagami T."/>
        </authorList>
    </citation>
    <scope>NUCLEOTIDE SEQUENCE</scope>
    <source>
        <strain evidence="5">M1</strain>
    </source>
</reference>
<dbReference type="CDD" id="cd03357">
    <property type="entry name" value="LbH_MAT_GAT"/>
    <property type="match status" value="1"/>
</dbReference>
<evidence type="ECO:0000256" key="2">
    <source>
        <dbReference type="ARBA" id="ARBA00022679"/>
    </source>
</evidence>
<protein>
    <recommendedName>
        <fullName evidence="4">Maltose/galactoside acetyltransferase domain-containing protein</fullName>
    </recommendedName>
</protein>
<evidence type="ECO:0000313" key="5">
    <source>
        <dbReference type="EMBL" id="BCR87463.1"/>
    </source>
</evidence>
<reference evidence="5" key="1">
    <citation type="submission" date="2021-01" db="EMBL/GenBank/DDBJ databases">
        <authorList>
            <consortium name="Aspergillus chevalieri M1 genome sequencing consortium"/>
            <person name="Kazuki M."/>
            <person name="Futagami T."/>
        </authorList>
    </citation>
    <scope>NUCLEOTIDE SEQUENCE</scope>
    <source>
        <strain evidence="5">M1</strain>
    </source>
</reference>
<dbReference type="RefSeq" id="XP_043135985.1">
    <property type="nucleotide sequence ID" value="XM_043278180.1"/>
</dbReference>
<dbReference type="SUPFAM" id="SSF51161">
    <property type="entry name" value="Trimeric LpxA-like enzymes"/>
    <property type="match status" value="1"/>
</dbReference>
<dbReference type="PANTHER" id="PTHR23416">
    <property type="entry name" value="SIALIC ACID SYNTHASE-RELATED"/>
    <property type="match status" value="1"/>
</dbReference>
<gene>
    <name evidence="5" type="ORF">ACHE_40027S</name>
</gene>
<dbReference type="AlphaFoldDB" id="A0A7R7VMK4"/>
<feature type="domain" description="Maltose/galactoside acetyltransferase" evidence="4">
    <location>
        <begin position="26"/>
        <end position="86"/>
    </location>
</feature>
<dbReference type="EMBL" id="AP024419">
    <property type="protein sequence ID" value="BCR87463.1"/>
    <property type="molecule type" value="Genomic_DNA"/>
</dbReference>
<comment type="similarity">
    <text evidence="1">Belongs to the transferase hexapeptide repeat family.</text>
</comment>
<dbReference type="InterPro" id="IPR018357">
    <property type="entry name" value="Hexapep_transf_CS"/>
</dbReference>
<dbReference type="PROSITE" id="PS00101">
    <property type="entry name" value="HEXAPEP_TRANSFERASES"/>
    <property type="match status" value="1"/>
</dbReference>
<dbReference type="KEGG" id="ache:ACHE_40027S"/>
<accession>A0A7R7VMK4</accession>
<evidence type="ECO:0000256" key="1">
    <source>
        <dbReference type="ARBA" id="ARBA00007274"/>
    </source>
</evidence>
<keyword evidence="3" id="KW-0012">Acyltransferase</keyword>
<name>A0A7R7VMK4_ASPCH</name>
<dbReference type="Proteomes" id="UP000637239">
    <property type="component" value="Chromosome 4"/>
</dbReference>
<dbReference type="FunFam" id="2.160.10.10:FF:000025">
    <property type="entry name" value="Hexapeptide-repeat containing-acetyltransferase"/>
    <property type="match status" value="1"/>
</dbReference>
<evidence type="ECO:0000256" key="3">
    <source>
        <dbReference type="ARBA" id="ARBA00023315"/>
    </source>
</evidence>